<feature type="signal peptide" evidence="1">
    <location>
        <begin position="1"/>
        <end position="20"/>
    </location>
</feature>
<evidence type="ECO:0000256" key="1">
    <source>
        <dbReference type="SAM" id="SignalP"/>
    </source>
</evidence>
<name>A0ABR3DI58_NEUIN</name>
<dbReference type="EMBL" id="JAVLET010000003">
    <property type="protein sequence ID" value="KAL0471471.1"/>
    <property type="molecule type" value="Genomic_DNA"/>
</dbReference>
<keyword evidence="3" id="KW-1185">Reference proteome</keyword>
<dbReference type="Proteomes" id="UP001451303">
    <property type="component" value="Unassembled WGS sequence"/>
</dbReference>
<keyword evidence="1" id="KW-0732">Signal</keyword>
<gene>
    <name evidence="2" type="ORF">QR685DRAFT_519294</name>
</gene>
<comment type="caution">
    <text evidence="2">The sequence shown here is derived from an EMBL/GenBank/DDBJ whole genome shotgun (WGS) entry which is preliminary data.</text>
</comment>
<organism evidence="2 3">
    <name type="scientific">Neurospora intermedia</name>
    <dbReference type="NCBI Taxonomy" id="5142"/>
    <lineage>
        <taxon>Eukaryota</taxon>
        <taxon>Fungi</taxon>
        <taxon>Dikarya</taxon>
        <taxon>Ascomycota</taxon>
        <taxon>Pezizomycotina</taxon>
        <taxon>Sordariomycetes</taxon>
        <taxon>Sordariomycetidae</taxon>
        <taxon>Sordariales</taxon>
        <taxon>Sordariaceae</taxon>
        <taxon>Neurospora</taxon>
    </lineage>
</organism>
<accession>A0ABR3DI58</accession>
<proteinExistence type="predicted"/>
<reference evidence="2 3" key="1">
    <citation type="submission" date="2023-09" db="EMBL/GenBank/DDBJ databases">
        <title>Multi-omics analysis of a traditional fermented food reveals byproduct-associated fungal strains for waste-to-food upcycling.</title>
        <authorList>
            <consortium name="Lawrence Berkeley National Laboratory"/>
            <person name="Rekdal V.M."/>
            <person name="Villalobos-Escobedo J.M."/>
            <person name="Rodriguez-Valeron N."/>
            <person name="Garcia M.O."/>
            <person name="Vasquez D.P."/>
            <person name="Damayanti I."/>
            <person name="Sorensen P.M."/>
            <person name="Baidoo E.E."/>
            <person name="De Carvalho A.C."/>
            <person name="Riley R."/>
            <person name="Lipzen A."/>
            <person name="He G."/>
            <person name="Yan M."/>
            <person name="Haridas S."/>
            <person name="Daum C."/>
            <person name="Yoshinaga Y."/>
            <person name="Ng V."/>
            <person name="Grigoriev I.V."/>
            <person name="Munk R."/>
            <person name="Nuraida L."/>
            <person name="Wijaya C.H."/>
            <person name="Morales P.-C."/>
            <person name="Keasling J.D."/>
        </authorList>
    </citation>
    <scope>NUCLEOTIDE SEQUENCE [LARGE SCALE GENOMIC DNA]</scope>
    <source>
        <strain evidence="2 3">FGSC 2613</strain>
    </source>
</reference>
<evidence type="ECO:0008006" key="4">
    <source>
        <dbReference type="Google" id="ProtNLM"/>
    </source>
</evidence>
<sequence length="78" mass="9154">MRVTVSCSYLLLKFFLQVEALPIFRANPGQLHTTTTLSTMYRHHGPEPSIGSRHHHLDYYIQYCRSRFASSLRCRFAH</sequence>
<protein>
    <recommendedName>
        <fullName evidence="4">Secreted protein</fullName>
    </recommendedName>
</protein>
<feature type="chain" id="PRO_5045870596" description="Secreted protein" evidence="1">
    <location>
        <begin position="21"/>
        <end position="78"/>
    </location>
</feature>
<evidence type="ECO:0000313" key="3">
    <source>
        <dbReference type="Proteomes" id="UP001451303"/>
    </source>
</evidence>
<evidence type="ECO:0000313" key="2">
    <source>
        <dbReference type="EMBL" id="KAL0471471.1"/>
    </source>
</evidence>